<accession>H5TD97</accession>
<dbReference type="RefSeq" id="WP_006006254.1">
    <property type="nucleotide sequence ID" value="NZ_BAET01000026.1"/>
</dbReference>
<evidence type="ECO:0000313" key="2">
    <source>
        <dbReference type="Proteomes" id="UP000053586"/>
    </source>
</evidence>
<gene>
    <name evidence="1" type="ORF">GPUN_2159</name>
</gene>
<evidence type="ECO:0000313" key="1">
    <source>
        <dbReference type="EMBL" id="GAB56274.1"/>
    </source>
</evidence>
<dbReference type="Gene3D" id="3.40.50.300">
    <property type="entry name" value="P-loop containing nucleotide triphosphate hydrolases"/>
    <property type="match status" value="1"/>
</dbReference>
<comment type="caution">
    <text evidence="1">The sequence shown here is derived from an EMBL/GenBank/DDBJ whole genome shotgun (WGS) entry which is preliminary data.</text>
</comment>
<reference evidence="1 2" key="2">
    <citation type="journal article" date="2017" name="Antonie Van Leeuwenhoek">
        <title>Rhizobium rhizosphaerae sp. nov., a novel species isolated from rice rhizosphere.</title>
        <authorList>
            <person name="Zhao J.J."/>
            <person name="Zhang J."/>
            <person name="Zhang R.J."/>
            <person name="Zhang C.W."/>
            <person name="Yin H.Q."/>
            <person name="Zhang X.X."/>
        </authorList>
    </citation>
    <scope>NUCLEOTIDE SEQUENCE [LARGE SCALE GENOMIC DNA]</scope>
    <source>
        <strain evidence="1 2">ACAM 611</strain>
    </source>
</reference>
<dbReference type="InterPro" id="IPR027417">
    <property type="entry name" value="P-loop_NTPase"/>
</dbReference>
<sequence length="717" mass="80328">MTINQFISGYGKFHTNNPLKRGKPYFSETLPIISLDEIEGMLSNPQQVDKEKARWIVFSNLQSREHKTQRESGLYGALWCDIDETALPVNELSERLETITGGCLAYVYTSKSSTPGKPKYRGIIPLAESLTGHEYIVYQSILSDKLTALNITPDKAAERAAQPCYLPNKGDDYHYRIISGEGELLTPEAWRYEYGVKLQQLAAKEKAQAARRQQAEIKREALAAQGLSVFEAVNRSYTINLCLRTYDYQANGTRWLSPLSQSGAAAVIIKNNKWISHHGSDINAGIGQVAEDGNSCFGDAFDLMVFYEYGNDRTAALKSLGDRITTNSGQTINEANQQAYATQKGDEDTLQMFTKTAASEPFYKPKLDLAMYSLKGQSKEMEAQMLEDKFVLGEFALLGQATAFYAQPNAGKTLMTLWLLIQAIKENNIKSEDVYYINADDNHKGLVTKLKLAEANNFHMLAPSYNGFVANDFLLMIRTLINEQSARGKIIILDTLKKFTDVMDKKTGTEFGKVVREFISNGGTVIMLAHVNKHRDSDGKLIYSGTSDIVDDADCAYTLDTGDPDQAGRKVVTFENFKSRGDVTAKKSYSYLIQTGLTYNEILESIEQVDDANAAKAILQKQVNDKLEKNEIIIQSITDFIKSGVITKTELVEEVRNNTGESLKKVHAVLRDHDGKDYIRGDRWRETKGDKNTRVYMLTTFFCSSDEVNEYKQAKGR</sequence>
<dbReference type="Proteomes" id="UP000053586">
    <property type="component" value="Unassembled WGS sequence"/>
</dbReference>
<dbReference type="EMBL" id="BAET01000026">
    <property type="protein sequence ID" value="GAB56274.1"/>
    <property type="molecule type" value="Genomic_DNA"/>
</dbReference>
<organism evidence="1 2">
    <name type="scientific">Glaciecola punicea ACAM 611</name>
    <dbReference type="NCBI Taxonomy" id="1121923"/>
    <lineage>
        <taxon>Bacteria</taxon>
        <taxon>Pseudomonadati</taxon>
        <taxon>Pseudomonadota</taxon>
        <taxon>Gammaproteobacteria</taxon>
        <taxon>Alteromonadales</taxon>
        <taxon>Alteromonadaceae</taxon>
        <taxon>Glaciecola</taxon>
    </lineage>
</organism>
<dbReference type="OrthoDB" id="784829at2"/>
<dbReference type="eggNOG" id="COG0467">
    <property type="taxonomic scope" value="Bacteria"/>
</dbReference>
<dbReference type="SUPFAM" id="SSF52540">
    <property type="entry name" value="P-loop containing nucleoside triphosphate hydrolases"/>
    <property type="match status" value="1"/>
</dbReference>
<protein>
    <submittedName>
        <fullName evidence="1">Uncharacterized protein</fullName>
    </submittedName>
</protein>
<proteinExistence type="predicted"/>
<keyword evidence="2" id="KW-1185">Reference proteome</keyword>
<reference evidence="1 2" key="1">
    <citation type="journal article" date="2012" name="J. Bacteriol.">
        <title>Genome sequence of proteorhodopsin-containing sea ice bacterium Glaciecola punicea ACAM 611T.</title>
        <authorList>
            <person name="Qin Q.-L."/>
            <person name="Xie B.-B."/>
            <person name="Shu Y.-L."/>
            <person name="Rong J.-C."/>
            <person name="Zhao D.-L."/>
            <person name="Zhang X.-Y."/>
            <person name="Chen X.-L."/>
            <person name="Zhou B.-C."/>
            <person name="Zhanga Y.-Z."/>
        </authorList>
    </citation>
    <scope>NUCLEOTIDE SEQUENCE [LARGE SCALE GENOMIC DNA]</scope>
    <source>
        <strain evidence="1 2">ACAM 611</strain>
    </source>
</reference>
<dbReference type="AlphaFoldDB" id="H5TD97"/>
<dbReference type="STRING" id="56804.BAE46_10910"/>
<name>H5TD97_9ALTE</name>